<accession>A0ABT1E8F5</accession>
<reference evidence="4 5" key="1">
    <citation type="journal article" date="2022" name="Genome Biol. Evol.">
        <title>Host diet, physiology and behaviors set the stage for Lachnospiraceae cladogenesis.</title>
        <authorList>
            <person name="Vera-Ponce De Leon A."/>
            <person name="Schneider M."/>
            <person name="Jahnes B.C."/>
            <person name="Sadowski V."/>
            <person name="Camuy-Velez L.A."/>
            <person name="Duan J."/>
            <person name="Sabree Z.L."/>
        </authorList>
    </citation>
    <scope>NUCLEOTIDE SEQUENCE [LARGE SCALE GENOMIC DNA]</scope>
    <source>
        <strain evidence="4 5">PAL113</strain>
    </source>
</reference>
<comment type="caution">
    <text evidence="4">The sequence shown here is derived from an EMBL/GenBank/DDBJ whole genome shotgun (WGS) entry which is preliminary data.</text>
</comment>
<dbReference type="SUPFAM" id="SSF46785">
    <property type="entry name" value="Winged helix' DNA-binding domain"/>
    <property type="match status" value="1"/>
</dbReference>
<sequence length="363" mass="41148">MNRNSILQYMLKADAVQKNTIAEDIRLSFPTVTQGLKDLEEIGLIKEEGTLKSIGGRKAMSYRCVKDAKVALGLDITRNHINIVMINLAREIMYSRRVRMRIHDKAESYEKLKATIEEFIKESRIPEKKILGLGISLPAIIDETGTKMHALHEQMEISYRLYDIVKKWFSFPIILENDANSAGKAEMNFRGTKRESVYLFVSQTVGGAIIIDGNVFYGKMRRGGEFGHITLYPGGKPCFCGRKGCINAYCATKVLSDMTNDDLNLFFEGLEQKNEKYIKAWNQYLDDLALAIHDLNMAFDSEVIIGGYLGQYIGLYMEELRERVKKLDPFIEDLSFIIPAALKYEASAIGVADVFIEKFISSI</sequence>
<dbReference type="InterPro" id="IPR036390">
    <property type="entry name" value="WH_DNA-bd_sf"/>
</dbReference>
<dbReference type="Pfam" id="PF00480">
    <property type="entry name" value="ROK"/>
    <property type="match status" value="1"/>
</dbReference>
<dbReference type="PANTHER" id="PTHR18964:SF149">
    <property type="entry name" value="BIFUNCTIONAL UDP-N-ACETYLGLUCOSAMINE 2-EPIMERASE_N-ACETYLMANNOSAMINE KINASE"/>
    <property type="match status" value="1"/>
</dbReference>
<evidence type="ECO:0000256" key="2">
    <source>
        <dbReference type="ARBA" id="ARBA00006479"/>
    </source>
</evidence>
<dbReference type="EMBL" id="JAMZFW010000007">
    <property type="protein sequence ID" value="MCP1102105.1"/>
    <property type="molecule type" value="Genomic_DNA"/>
</dbReference>
<organism evidence="4 5">
    <name type="scientific">Aequitasia blattaphilus</name>
    <dbReference type="NCBI Taxonomy" id="2949332"/>
    <lineage>
        <taxon>Bacteria</taxon>
        <taxon>Bacillati</taxon>
        <taxon>Bacillota</taxon>
        <taxon>Clostridia</taxon>
        <taxon>Lachnospirales</taxon>
        <taxon>Lachnospiraceae</taxon>
        <taxon>Aequitasia</taxon>
    </lineage>
</organism>
<evidence type="ECO:0000256" key="1">
    <source>
        <dbReference type="ARBA" id="ARBA00002486"/>
    </source>
</evidence>
<dbReference type="RefSeq" id="WP_262065889.1">
    <property type="nucleotide sequence ID" value="NZ_JAMXOD010000007.1"/>
</dbReference>
<dbReference type="PANTHER" id="PTHR18964">
    <property type="entry name" value="ROK (REPRESSOR, ORF, KINASE) FAMILY"/>
    <property type="match status" value="1"/>
</dbReference>
<dbReference type="InterPro" id="IPR036388">
    <property type="entry name" value="WH-like_DNA-bd_sf"/>
</dbReference>
<name>A0ABT1E8F5_9FIRM</name>
<evidence type="ECO:0000313" key="4">
    <source>
        <dbReference type="EMBL" id="MCP1102105.1"/>
    </source>
</evidence>
<evidence type="ECO:0000256" key="3">
    <source>
        <dbReference type="ARBA" id="ARBA00022629"/>
    </source>
</evidence>
<comment type="similarity">
    <text evidence="2">Belongs to the ROK (NagC/XylR) family.</text>
</comment>
<protein>
    <submittedName>
        <fullName evidence="4">ROK family protein</fullName>
    </submittedName>
</protein>
<dbReference type="Gene3D" id="1.10.10.10">
    <property type="entry name" value="Winged helix-like DNA-binding domain superfamily/Winged helix DNA-binding domain"/>
    <property type="match status" value="1"/>
</dbReference>
<evidence type="ECO:0000313" key="5">
    <source>
        <dbReference type="Proteomes" id="UP001523566"/>
    </source>
</evidence>
<dbReference type="Proteomes" id="UP001523566">
    <property type="component" value="Unassembled WGS sequence"/>
</dbReference>
<keyword evidence="3" id="KW-0859">Xylose metabolism</keyword>
<comment type="function">
    <text evidence="1">Transcriptional repressor of xylose-utilizing enzymes.</text>
</comment>
<keyword evidence="5" id="KW-1185">Reference proteome</keyword>
<dbReference type="Gene3D" id="3.30.420.40">
    <property type="match status" value="2"/>
</dbReference>
<dbReference type="InterPro" id="IPR043129">
    <property type="entry name" value="ATPase_NBD"/>
</dbReference>
<dbReference type="SUPFAM" id="SSF53067">
    <property type="entry name" value="Actin-like ATPase domain"/>
    <property type="match status" value="1"/>
</dbReference>
<keyword evidence="3" id="KW-0119">Carbohydrate metabolism</keyword>
<gene>
    <name evidence="4" type="ORF">NK125_06690</name>
</gene>
<dbReference type="InterPro" id="IPR000600">
    <property type="entry name" value="ROK"/>
</dbReference>
<proteinExistence type="inferred from homology"/>